<keyword evidence="1" id="KW-0808">Transferase</keyword>
<organism evidence="2 3">
    <name type="scientific">Arthrobacter crystallopoietes BAB-32</name>
    <dbReference type="NCBI Taxonomy" id="1246476"/>
    <lineage>
        <taxon>Bacteria</taxon>
        <taxon>Bacillati</taxon>
        <taxon>Actinomycetota</taxon>
        <taxon>Actinomycetes</taxon>
        <taxon>Micrococcales</taxon>
        <taxon>Micrococcaceae</taxon>
        <taxon>Crystallibacter</taxon>
    </lineage>
</organism>
<comment type="caution">
    <text evidence="2">The sequence shown here is derived from an EMBL/GenBank/DDBJ whole genome shotgun (WGS) entry which is preliminary data.</text>
</comment>
<dbReference type="AlphaFoldDB" id="N1V2G0"/>
<dbReference type="Gene3D" id="3.40.50.10540">
    <property type="entry name" value="Crotonobetainyl-coa:carnitine coa-transferase, domain 1"/>
    <property type="match status" value="1"/>
</dbReference>
<dbReference type="InterPro" id="IPR050483">
    <property type="entry name" value="CoA-transferase_III_domain"/>
</dbReference>
<dbReference type="InterPro" id="IPR023606">
    <property type="entry name" value="CoA-Trfase_III_dom_1_sf"/>
</dbReference>
<protein>
    <submittedName>
        <fullName evidence="2">L-carnitine dehydratase/bile acid-inducible protein F</fullName>
    </submittedName>
</protein>
<dbReference type="Gene3D" id="3.30.1540.10">
    <property type="entry name" value="formyl-coa transferase, domain 3"/>
    <property type="match status" value="1"/>
</dbReference>
<dbReference type="GO" id="GO:0008410">
    <property type="term" value="F:CoA-transferase activity"/>
    <property type="evidence" value="ECO:0007669"/>
    <property type="project" value="TreeGrafter"/>
</dbReference>
<proteinExistence type="predicted"/>
<sequence length="385" mass="42208">MAGVTVLEVSSVVMAPMAGRIMAKLGAQVIRVEPPQGDVIRRTGAARHESMTGAALALGDGKLNIAVNLRTEAGRAELRRLIVRSDVVITNHLPKRRPGFGLDWESVREIDDTTILCTAQGYSSLSELADVPAYDDTVQAAAGTCDIYAKSDGVPRYAPYVMADKICGLTIVYSILAALHHRDRTGQGQWVDVPMVDVMADFNLIEQLNDYTFEPALGAAGWHRTLAPARKPHPAQNGWICILPYTDQNWRDFLHLAGVAATTDQTVPFPTNRDRNIHTEAVQGIIADYAATKSIEEIVRECTTIGIPAQPVHTIESLMTDPYLRSRDTVELIDHPSEGKVWRSTPNIGFSATPLAPVRYAGKVDQDRDEIIEILNESTVKESYV</sequence>
<dbReference type="InterPro" id="IPR003673">
    <property type="entry name" value="CoA-Trfase_fam_III"/>
</dbReference>
<dbReference type="Proteomes" id="UP000010729">
    <property type="component" value="Unassembled WGS sequence"/>
</dbReference>
<dbReference type="InterPro" id="IPR044855">
    <property type="entry name" value="CoA-Trfase_III_dom3_sf"/>
</dbReference>
<dbReference type="EMBL" id="ANPE02000070">
    <property type="protein sequence ID" value="EMY35535.1"/>
    <property type="molecule type" value="Genomic_DNA"/>
</dbReference>
<dbReference type="Pfam" id="PF02515">
    <property type="entry name" value="CoA_transf_3"/>
    <property type="match status" value="1"/>
</dbReference>
<keyword evidence="3" id="KW-1185">Reference proteome</keyword>
<evidence type="ECO:0000313" key="3">
    <source>
        <dbReference type="Proteomes" id="UP000010729"/>
    </source>
</evidence>
<dbReference type="PANTHER" id="PTHR48207:SF4">
    <property type="entry name" value="BLL6097 PROTEIN"/>
    <property type="match status" value="1"/>
</dbReference>
<evidence type="ECO:0000256" key="1">
    <source>
        <dbReference type="ARBA" id="ARBA00022679"/>
    </source>
</evidence>
<reference evidence="2 3" key="1">
    <citation type="journal article" date="2013" name="Genome Announc.">
        <title>Draft Genome Sequence of Arthrobacter crystallopoietes Strain BAB-32, Revealing Genes for Bioremediation.</title>
        <authorList>
            <person name="Joshi M.N."/>
            <person name="Pandit A.S."/>
            <person name="Sharma A."/>
            <person name="Pandya R.V."/>
            <person name="Desai S.M."/>
            <person name="Saxena A.K."/>
            <person name="Bagatharia S.B."/>
        </authorList>
    </citation>
    <scope>NUCLEOTIDE SEQUENCE [LARGE SCALE GENOMIC DNA]</scope>
    <source>
        <strain evidence="2 3">BAB-32</strain>
    </source>
</reference>
<name>N1V2G0_9MICC</name>
<evidence type="ECO:0000313" key="2">
    <source>
        <dbReference type="EMBL" id="EMY35535.1"/>
    </source>
</evidence>
<dbReference type="SUPFAM" id="SSF89796">
    <property type="entry name" value="CoA-transferase family III (CaiB/BaiF)"/>
    <property type="match status" value="1"/>
</dbReference>
<dbReference type="PANTHER" id="PTHR48207">
    <property type="entry name" value="SUCCINATE--HYDROXYMETHYLGLUTARATE COA-TRANSFERASE"/>
    <property type="match status" value="1"/>
</dbReference>
<gene>
    <name evidence="2" type="ORF">D477_003793</name>
</gene>
<accession>N1V2G0</accession>